<organism evidence="2 3">
    <name type="scientific">Candidatus Borkfalkia excrementigallinarum</name>
    <dbReference type="NCBI Taxonomy" id="2838506"/>
    <lineage>
        <taxon>Bacteria</taxon>
        <taxon>Bacillati</taxon>
        <taxon>Bacillota</taxon>
        <taxon>Clostridia</taxon>
        <taxon>Christensenellales</taxon>
        <taxon>Christensenellaceae</taxon>
        <taxon>Candidatus Borkfalkia</taxon>
    </lineage>
</organism>
<proteinExistence type="predicted"/>
<evidence type="ECO:0000313" key="3">
    <source>
        <dbReference type="Proteomes" id="UP000886750"/>
    </source>
</evidence>
<dbReference type="AlphaFoldDB" id="A0A9D1ZVU9"/>
<name>A0A9D1ZVU9_9FIRM</name>
<feature type="region of interest" description="Disordered" evidence="1">
    <location>
        <begin position="557"/>
        <end position="585"/>
    </location>
</feature>
<comment type="caution">
    <text evidence="2">The sequence shown here is derived from an EMBL/GenBank/DDBJ whole genome shotgun (WGS) entry which is preliminary data.</text>
</comment>
<reference evidence="2" key="2">
    <citation type="submission" date="2021-04" db="EMBL/GenBank/DDBJ databases">
        <authorList>
            <person name="Gilroy R."/>
        </authorList>
    </citation>
    <scope>NUCLEOTIDE SEQUENCE</scope>
    <source>
        <strain evidence="2">1345</strain>
    </source>
</reference>
<protein>
    <submittedName>
        <fullName evidence="2">Uncharacterized protein</fullName>
    </submittedName>
</protein>
<evidence type="ECO:0000313" key="2">
    <source>
        <dbReference type="EMBL" id="HIY97417.1"/>
    </source>
</evidence>
<feature type="compositionally biased region" description="Basic and acidic residues" evidence="1">
    <location>
        <begin position="575"/>
        <end position="584"/>
    </location>
</feature>
<sequence>MSDSIQQKLNGLSPVERLKATDKYLAEMNDVLKSMDEIAALRESRGEPASDEFGGYKRSTVVKFIAELEKQKAAILDEIARGEQRNAERAERDRAEKEKLMQEKQRLQEDKRALERAAALPAAQAQENNKAISELSQKVDSLAISSQDSAVASFRKGDTSLAIESMYTGLSLDIEKMRDDILQEMKYSYKQDMAIYDDLAEKIDSLKKADNSALEETLKPMGENLDAMSGNIDSISGSIVALDEKVSAIRPVDYEEIAEKVASRVVTGGIDYDVLAEHIVGIMTGNNAPQPKQEDNKAEFSSMEKKIDELKDTLNGAVSVKQMPEFKKLDELIAEYLRTLSYDSIPDMLIAANAIKDLANRYIVSGNALRGETMLSDLRMRLERVSVWGSSAVVAVDDAVKQHNLPVTYAKDALESFKDALREFEQSPALPSDELVQKVLRAKKNLFCDSDMEAMDKDTFAEMLEIREESAGVYDENKIMNLTELKKELMSFNLSYFVDMTPALPEEKEAPASSVDTQVILEAIARLGVASQKNEPVEEVKEEDIRAKLEELSKNKPATVGKKPKKVLRPAISSKDNKVEKTEQPLRTVKRSIKLGGDDNPDSLSKQIVEELAVKIANSRVK</sequence>
<dbReference type="Proteomes" id="UP000886750">
    <property type="component" value="Unassembled WGS sequence"/>
</dbReference>
<evidence type="ECO:0000256" key="1">
    <source>
        <dbReference type="SAM" id="MobiDB-lite"/>
    </source>
</evidence>
<accession>A0A9D1ZVU9</accession>
<feature type="region of interest" description="Disordered" evidence="1">
    <location>
        <begin position="83"/>
        <end position="111"/>
    </location>
</feature>
<dbReference type="EMBL" id="DXCQ01000064">
    <property type="protein sequence ID" value="HIY97417.1"/>
    <property type="molecule type" value="Genomic_DNA"/>
</dbReference>
<gene>
    <name evidence="2" type="ORF">H9729_06995</name>
</gene>
<reference evidence="2" key="1">
    <citation type="journal article" date="2021" name="PeerJ">
        <title>Extensive microbial diversity within the chicken gut microbiome revealed by metagenomics and culture.</title>
        <authorList>
            <person name="Gilroy R."/>
            <person name="Ravi A."/>
            <person name="Getino M."/>
            <person name="Pursley I."/>
            <person name="Horton D.L."/>
            <person name="Alikhan N.F."/>
            <person name="Baker D."/>
            <person name="Gharbi K."/>
            <person name="Hall N."/>
            <person name="Watson M."/>
            <person name="Adriaenssens E.M."/>
            <person name="Foster-Nyarko E."/>
            <person name="Jarju S."/>
            <person name="Secka A."/>
            <person name="Antonio M."/>
            <person name="Oren A."/>
            <person name="Chaudhuri R.R."/>
            <person name="La Ragione R."/>
            <person name="Hildebrand F."/>
            <person name="Pallen M.J."/>
        </authorList>
    </citation>
    <scope>NUCLEOTIDE SEQUENCE</scope>
    <source>
        <strain evidence="2">1345</strain>
    </source>
</reference>